<dbReference type="Pfam" id="PF07687">
    <property type="entry name" value="M20_dimer"/>
    <property type="match status" value="1"/>
</dbReference>
<evidence type="ECO:0000313" key="4">
    <source>
        <dbReference type="EMBL" id="MCT8992162.1"/>
    </source>
</evidence>
<dbReference type="AlphaFoldDB" id="A0A9X2XCM6"/>
<evidence type="ECO:0000313" key="5">
    <source>
        <dbReference type="Proteomes" id="UP001149009"/>
    </source>
</evidence>
<dbReference type="NCBIfam" id="TIGR01891">
    <property type="entry name" value="amidohydrolases"/>
    <property type="match status" value="1"/>
</dbReference>
<dbReference type="PIRSF" id="PIRSF005962">
    <property type="entry name" value="Pept_M20D_amidohydro"/>
    <property type="match status" value="1"/>
</dbReference>
<dbReference type="InterPro" id="IPR011650">
    <property type="entry name" value="Peptidase_M20_dimer"/>
</dbReference>
<dbReference type="Gene3D" id="3.30.70.360">
    <property type="match status" value="1"/>
</dbReference>
<dbReference type="FunFam" id="3.30.70.360:FF:000001">
    <property type="entry name" value="N-acetyldiaminopimelate deacetylase"/>
    <property type="match status" value="1"/>
</dbReference>
<keyword evidence="2" id="KW-0464">Manganese</keyword>
<dbReference type="EMBL" id="JAODNV010000027">
    <property type="protein sequence ID" value="MCT8992162.1"/>
    <property type="molecule type" value="Genomic_DNA"/>
</dbReference>
<feature type="binding site" evidence="2">
    <location>
        <position position="102"/>
    </location>
    <ligand>
        <name>Mn(2+)</name>
        <dbReference type="ChEBI" id="CHEBI:29035"/>
        <label>2</label>
    </ligand>
</feature>
<dbReference type="RefSeq" id="WP_261517116.1">
    <property type="nucleotide sequence ID" value="NZ_JAODNV010000027.1"/>
</dbReference>
<feature type="binding site" evidence="2">
    <location>
        <position position="137"/>
    </location>
    <ligand>
        <name>Mn(2+)</name>
        <dbReference type="ChEBI" id="CHEBI:29035"/>
        <label>2</label>
    </ligand>
</feature>
<name>A0A9X2XCM6_9HYPH</name>
<dbReference type="GO" id="GO:0046872">
    <property type="term" value="F:metal ion binding"/>
    <property type="evidence" value="ECO:0007669"/>
    <property type="project" value="UniProtKB-KW"/>
</dbReference>
<dbReference type="InterPro" id="IPR002933">
    <property type="entry name" value="Peptidase_M20"/>
</dbReference>
<gene>
    <name evidence="4" type="ORF">NYR54_18025</name>
</gene>
<comment type="caution">
    <text evidence="4">The sequence shown here is derived from an EMBL/GenBank/DDBJ whole genome shotgun (WGS) entry which is preliminary data.</text>
</comment>
<keyword evidence="5" id="KW-1185">Reference proteome</keyword>
<keyword evidence="2" id="KW-0479">Metal-binding</keyword>
<dbReference type="SUPFAM" id="SSF55031">
    <property type="entry name" value="Bacterial exopeptidase dimerisation domain"/>
    <property type="match status" value="1"/>
</dbReference>
<dbReference type="Proteomes" id="UP001149009">
    <property type="component" value="Unassembled WGS sequence"/>
</dbReference>
<feature type="binding site" evidence="2">
    <location>
        <position position="104"/>
    </location>
    <ligand>
        <name>Mn(2+)</name>
        <dbReference type="ChEBI" id="CHEBI:29035"/>
        <label>2</label>
    </ligand>
</feature>
<dbReference type="InterPro" id="IPR036264">
    <property type="entry name" value="Bact_exopeptidase_dim_dom"/>
</dbReference>
<dbReference type="PANTHER" id="PTHR11014:SF63">
    <property type="entry name" value="METALLOPEPTIDASE, PUTATIVE (AFU_ORTHOLOGUE AFUA_6G09600)-RELATED"/>
    <property type="match status" value="1"/>
</dbReference>
<organism evidence="4 5">
    <name type="scientific">Chelativorans petroleitrophicus</name>
    <dbReference type="NCBI Taxonomy" id="2975484"/>
    <lineage>
        <taxon>Bacteria</taxon>
        <taxon>Pseudomonadati</taxon>
        <taxon>Pseudomonadota</taxon>
        <taxon>Alphaproteobacteria</taxon>
        <taxon>Hyphomicrobiales</taxon>
        <taxon>Phyllobacteriaceae</taxon>
        <taxon>Chelativorans</taxon>
    </lineage>
</organism>
<sequence length="384" mass="41109">MNASALIDSFVPDLVAIRRDIHAHPELGFKEERTSRIVADLLRSWNIEVHTGIGTTGVVGVLHGSRGTGPTIGLRADMDALPIPEESGLPYASTTPGVFHGCGHDGHTTILLGVARYLAHTRNFSGTVVFIFQPAEEGLGGARAMIADGLFKRFPCDELYGFHNWPDLDLGQITVFPGPIMAGADFFDITLRGTGSHAAMPHRSRDPIVASGSLISSVQSIVSRTIDPTEAAVVSITRIHAGSAYNVIPGEVRLSGGIRYFSRAVGIQAGEELRRIAAGCAQTFGVEAEVDIRNVFDVTVNDKKAAETAARAARAIVGEEHVSTTPAPSMGSDDLADMLAIVPGAYIFLGHKGTMPLHHPRFWFDDDLIPIGVRLIARIVEDRP</sequence>
<feature type="binding site" evidence="2">
    <location>
        <position position="358"/>
    </location>
    <ligand>
        <name>Mn(2+)</name>
        <dbReference type="ChEBI" id="CHEBI:29035"/>
        <label>2</label>
    </ligand>
</feature>
<dbReference type="PANTHER" id="PTHR11014">
    <property type="entry name" value="PEPTIDASE M20 FAMILY MEMBER"/>
    <property type="match status" value="1"/>
</dbReference>
<evidence type="ECO:0000256" key="2">
    <source>
        <dbReference type="PIRSR" id="PIRSR005962-1"/>
    </source>
</evidence>
<feature type="domain" description="Peptidase M20 dimerisation" evidence="3">
    <location>
        <begin position="184"/>
        <end position="260"/>
    </location>
</feature>
<keyword evidence="1" id="KW-0378">Hydrolase</keyword>
<comment type="cofactor">
    <cofactor evidence="2">
        <name>Mn(2+)</name>
        <dbReference type="ChEBI" id="CHEBI:29035"/>
    </cofactor>
    <text evidence="2">The Mn(2+) ion enhances activity.</text>
</comment>
<dbReference type="GO" id="GO:0019877">
    <property type="term" value="P:diaminopimelate biosynthetic process"/>
    <property type="evidence" value="ECO:0007669"/>
    <property type="project" value="UniProtKB-ARBA"/>
</dbReference>
<dbReference type="Pfam" id="PF01546">
    <property type="entry name" value="Peptidase_M20"/>
    <property type="match status" value="1"/>
</dbReference>
<dbReference type="GO" id="GO:0050118">
    <property type="term" value="F:N-acetyldiaminopimelate deacetylase activity"/>
    <property type="evidence" value="ECO:0007669"/>
    <property type="project" value="UniProtKB-ARBA"/>
</dbReference>
<protein>
    <submittedName>
        <fullName evidence="4">M20 family metallopeptidase</fullName>
    </submittedName>
</protein>
<proteinExistence type="predicted"/>
<dbReference type="SUPFAM" id="SSF53187">
    <property type="entry name" value="Zn-dependent exopeptidases"/>
    <property type="match status" value="1"/>
</dbReference>
<reference evidence="4" key="1">
    <citation type="submission" date="2022-08" db="EMBL/GenBank/DDBJ databases">
        <title>Chelativorans sichuanense sp. nov., a paraffin oil-degrading bacterium isolated from a mixture of oil-based drill cuttings and paddy soil.</title>
        <authorList>
            <person name="Yu J."/>
            <person name="Liu H."/>
            <person name="Chen Q."/>
        </authorList>
    </citation>
    <scope>NUCLEOTIDE SEQUENCE</scope>
    <source>
        <strain evidence="4">SCAU 2101</strain>
    </source>
</reference>
<evidence type="ECO:0000259" key="3">
    <source>
        <dbReference type="Pfam" id="PF07687"/>
    </source>
</evidence>
<accession>A0A9X2XCM6</accession>
<dbReference type="InterPro" id="IPR017439">
    <property type="entry name" value="Amidohydrolase"/>
</dbReference>
<dbReference type="Gene3D" id="3.40.630.10">
    <property type="entry name" value="Zn peptidases"/>
    <property type="match status" value="1"/>
</dbReference>
<feature type="binding site" evidence="2">
    <location>
        <position position="163"/>
    </location>
    <ligand>
        <name>Mn(2+)</name>
        <dbReference type="ChEBI" id="CHEBI:29035"/>
        <label>2</label>
    </ligand>
</feature>
<evidence type="ECO:0000256" key="1">
    <source>
        <dbReference type="ARBA" id="ARBA00022801"/>
    </source>
</evidence>
<dbReference type="CDD" id="cd05666">
    <property type="entry name" value="M20_Acy1-like"/>
    <property type="match status" value="1"/>
</dbReference>